<organism evidence="4 5">
    <name type="scientific">Eiseniibacteriota bacterium</name>
    <dbReference type="NCBI Taxonomy" id="2212470"/>
    <lineage>
        <taxon>Bacteria</taxon>
        <taxon>Candidatus Eiseniibacteriota</taxon>
    </lineage>
</organism>
<gene>
    <name evidence="4" type="ORF">E6K76_01035</name>
</gene>
<evidence type="ECO:0000259" key="3">
    <source>
        <dbReference type="Pfam" id="PF02397"/>
    </source>
</evidence>
<evidence type="ECO:0000256" key="1">
    <source>
        <dbReference type="ARBA" id="ARBA00006464"/>
    </source>
</evidence>
<keyword evidence="2" id="KW-1133">Transmembrane helix</keyword>
<feature type="domain" description="Bacterial sugar transferase" evidence="3">
    <location>
        <begin position="37"/>
        <end position="225"/>
    </location>
</feature>
<dbReference type="PANTHER" id="PTHR30576:SF10">
    <property type="entry name" value="SLL5057 PROTEIN"/>
    <property type="match status" value="1"/>
</dbReference>
<name>A0A538TAF0_UNCEI</name>
<dbReference type="EMBL" id="VBOW01000013">
    <property type="protein sequence ID" value="TMQ60610.1"/>
    <property type="molecule type" value="Genomic_DNA"/>
</dbReference>
<dbReference type="Pfam" id="PF02397">
    <property type="entry name" value="Bac_transf"/>
    <property type="match status" value="1"/>
</dbReference>
<sequence>MDHQPTLIEAVVDEAALAPDAVRGGWSWIGLGIRDVTERSLAAAALVLLSPILLAIAIAIRLDSPGPALFKQVRIGLKGRPFTFIKFRGMYIDALARFPELYSYRYTQSEIDNLHFHSETDPRVTRVGRFIRSTSLDELPNFINVVWGDMSLVGPRPEIPEMIPYYGTAAGEILSVKPGVTSMAKVIGRDHLNFMETLALDLEYVRNRGWAKDFRILCSTLVLVVTGRSVGL</sequence>
<keyword evidence="4" id="KW-0808">Transferase</keyword>
<dbReference type="GO" id="GO:0016780">
    <property type="term" value="F:phosphotransferase activity, for other substituted phosphate groups"/>
    <property type="evidence" value="ECO:0007669"/>
    <property type="project" value="TreeGrafter"/>
</dbReference>
<feature type="transmembrane region" description="Helical" evidence="2">
    <location>
        <begin position="41"/>
        <end position="62"/>
    </location>
</feature>
<evidence type="ECO:0000313" key="5">
    <source>
        <dbReference type="Proteomes" id="UP000316852"/>
    </source>
</evidence>
<accession>A0A538TAF0</accession>
<protein>
    <submittedName>
        <fullName evidence="4">Sugar transferase</fullName>
    </submittedName>
</protein>
<keyword evidence="2" id="KW-0472">Membrane</keyword>
<proteinExistence type="inferred from homology"/>
<keyword evidence="2" id="KW-0812">Transmembrane</keyword>
<reference evidence="4 5" key="1">
    <citation type="journal article" date="2019" name="Nat. Microbiol.">
        <title>Mediterranean grassland soil C-N compound turnover is dependent on rainfall and depth, and is mediated by genomically divergent microorganisms.</title>
        <authorList>
            <person name="Diamond S."/>
            <person name="Andeer P.F."/>
            <person name="Li Z."/>
            <person name="Crits-Christoph A."/>
            <person name="Burstein D."/>
            <person name="Anantharaman K."/>
            <person name="Lane K.R."/>
            <person name="Thomas B.C."/>
            <person name="Pan C."/>
            <person name="Northen T.R."/>
            <person name="Banfield J.F."/>
        </authorList>
    </citation>
    <scope>NUCLEOTIDE SEQUENCE [LARGE SCALE GENOMIC DNA]</scope>
    <source>
        <strain evidence="4">WS_6</strain>
    </source>
</reference>
<dbReference type="AlphaFoldDB" id="A0A538TAF0"/>
<dbReference type="PANTHER" id="PTHR30576">
    <property type="entry name" value="COLANIC BIOSYNTHESIS UDP-GLUCOSE LIPID CARRIER TRANSFERASE"/>
    <property type="match status" value="1"/>
</dbReference>
<comment type="caution">
    <text evidence="4">The sequence shown here is derived from an EMBL/GenBank/DDBJ whole genome shotgun (WGS) entry which is preliminary data.</text>
</comment>
<comment type="similarity">
    <text evidence="1">Belongs to the bacterial sugar transferase family.</text>
</comment>
<evidence type="ECO:0000313" key="4">
    <source>
        <dbReference type="EMBL" id="TMQ60610.1"/>
    </source>
</evidence>
<dbReference type="InterPro" id="IPR003362">
    <property type="entry name" value="Bact_transf"/>
</dbReference>
<dbReference type="Proteomes" id="UP000316852">
    <property type="component" value="Unassembled WGS sequence"/>
</dbReference>
<evidence type="ECO:0000256" key="2">
    <source>
        <dbReference type="SAM" id="Phobius"/>
    </source>
</evidence>